<dbReference type="EMBL" id="CP002101">
    <property type="protein sequence ID" value="AEH59885.1"/>
    <property type="molecule type" value="Genomic_DNA"/>
</dbReference>
<keyword evidence="12" id="KW-1185">Reference proteome</keyword>
<dbReference type="InterPro" id="IPR023993">
    <property type="entry name" value="TYW1_archaea"/>
</dbReference>
<comment type="function">
    <text evidence="9">Component of the wyosine derivatives biosynthesis pathway that catalyzes the condensation of N-methylguanine with 2 carbon atoms from pyruvate to form the tricyclic 4-demethylwyosine (imG-14) on guanosine-37 of tRNA(Phe).</text>
</comment>
<dbReference type="HOGENOM" id="CLU_007952_3_0_2"/>
<keyword evidence="2 9" id="KW-0949">S-adenosyl-L-methionine</keyword>
<dbReference type="PANTHER" id="PTHR13930">
    <property type="entry name" value="S-ADENOSYL-L-METHIONINE-DEPENDENT TRNA 4-DEMETHYLWYOSINE SYNTHASE"/>
    <property type="match status" value="1"/>
</dbReference>
<comment type="similarity">
    <text evidence="9">Belongs to the TYW1 family.</text>
</comment>
<dbReference type="Gene3D" id="3.20.20.70">
    <property type="entry name" value="Aldolase class I"/>
    <property type="match status" value="1"/>
</dbReference>
<dbReference type="STRING" id="679901.Mzhil_0004"/>
<dbReference type="GO" id="GO:0102521">
    <property type="term" value="F:tRNA-4-demethylwyosine synthase activity"/>
    <property type="evidence" value="ECO:0007669"/>
    <property type="project" value="UniProtKB-EC"/>
</dbReference>
<evidence type="ECO:0000256" key="4">
    <source>
        <dbReference type="ARBA" id="ARBA00022723"/>
    </source>
</evidence>
<keyword evidence="5 9" id="KW-0408">Iron</keyword>
<dbReference type="Pfam" id="PF08608">
    <property type="entry name" value="Wyosine_form"/>
    <property type="match status" value="1"/>
</dbReference>
<dbReference type="CDD" id="cd01335">
    <property type="entry name" value="Radical_SAM"/>
    <property type="match status" value="1"/>
</dbReference>
<evidence type="ECO:0000313" key="12">
    <source>
        <dbReference type="Proteomes" id="UP000006622"/>
    </source>
</evidence>
<feature type="domain" description="Radical SAM core" evidence="10">
    <location>
        <begin position="53"/>
        <end position="288"/>
    </location>
</feature>
<keyword evidence="9" id="KW-0963">Cytoplasm</keyword>
<comment type="cofactor">
    <cofactor evidence="9">
        <name>[4Fe-4S] cluster</name>
        <dbReference type="ChEBI" id="CHEBI:49883"/>
    </cofactor>
    <text evidence="9">Binds 2 [4Fe-4S] clusters. Binds 1 [4Fe-4S] cluster coordinated with 3 cysteines and an exchangeable S-adenosyl-L-methionine.</text>
</comment>
<evidence type="ECO:0000256" key="7">
    <source>
        <dbReference type="ARBA" id="ARBA00023239"/>
    </source>
</evidence>
<dbReference type="GO" id="GO:0046872">
    <property type="term" value="F:metal ion binding"/>
    <property type="evidence" value="ECO:0007669"/>
    <property type="project" value="UniProtKB-KW"/>
</dbReference>
<organism evidence="11 12">
    <name type="scientific">Methanosalsum zhilinae (strain DSM 4017 / NBRC 107636 / OCM 62 / WeN5)</name>
    <name type="common">Methanohalophilus zhilinae</name>
    <dbReference type="NCBI Taxonomy" id="679901"/>
    <lineage>
        <taxon>Archaea</taxon>
        <taxon>Methanobacteriati</taxon>
        <taxon>Methanobacteriota</taxon>
        <taxon>Stenosarchaea group</taxon>
        <taxon>Methanomicrobia</taxon>
        <taxon>Methanosarcinales</taxon>
        <taxon>Methanosarcinaceae</taxon>
        <taxon>Methanosalsum</taxon>
    </lineage>
</organism>
<evidence type="ECO:0000256" key="6">
    <source>
        <dbReference type="ARBA" id="ARBA00023014"/>
    </source>
</evidence>
<evidence type="ECO:0000256" key="3">
    <source>
        <dbReference type="ARBA" id="ARBA00022694"/>
    </source>
</evidence>
<feature type="binding site" evidence="9">
    <location>
        <position position="69"/>
    </location>
    <ligand>
        <name>[4Fe-4S] cluster</name>
        <dbReference type="ChEBI" id="CHEBI:49883"/>
        <label>2</label>
        <note>4Fe-4S-S-AdoMet</note>
    </ligand>
</feature>
<dbReference type="Pfam" id="PF04055">
    <property type="entry name" value="Radical_SAM"/>
    <property type="match status" value="1"/>
</dbReference>
<dbReference type="SFLD" id="SFLDS00029">
    <property type="entry name" value="Radical_SAM"/>
    <property type="match status" value="1"/>
</dbReference>
<dbReference type="Proteomes" id="UP000006622">
    <property type="component" value="Chromosome"/>
</dbReference>
<dbReference type="NCBIfam" id="TIGR03972">
    <property type="entry name" value="rSAM_TYW1"/>
    <property type="match status" value="1"/>
</dbReference>
<evidence type="ECO:0000256" key="9">
    <source>
        <dbReference type="HAMAP-Rule" id="MF_01921"/>
    </source>
</evidence>
<dbReference type="InterPro" id="IPR034556">
    <property type="entry name" value="tRNA_wybutosine-synthase"/>
</dbReference>
<comment type="subcellular location">
    <subcellularLocation>
        <location evidence="9">Cytoplasm</location>
    </subcellularLocation>
</comment>
<evidence type="ECO:0000256" key="5">
    <source>
        <dbReference type="ARBA" id="ARBA00023004"/>
    </source>
</evidence>
<dbReference type="HAMAP" id="MF_01921">
    <property type="entry name" value="TYW1_archaea"/>
    <property type="match status" value="1"/>
</dbReference>
<evidence type="ECO:0000313" key="11">
    <source>
        <dbReference type="EMBL" id="AEH59885.1"/>
    </source>
</evidence>
<dbReference type="GO" id="GO:0051539">
    <property type="term" value="F:4 iron, 4 sulfur cluster binding"/>
    <property type="evidence" value="ECO:0007669"/>
    <property type="project" value="UniProtKB-UniRule"/>
</dbReference>
<dbReference type="SUPFAM" id="SSF102114">
    <property type="entry name" value="Radical SAM enzymes"/>
    <property type="match status" value="1"/>
</dbReference>
<dbReference type="GO" id="GO:0005737">
    <property type="term" value="C:cytoplasm"/>
    <property type="evidence" value="ECO:0007669"/>
    <property type="project" value="UniProtKB-SubCell"/>
</dbReference>
<keyword evidence="1 9" id="KW-0004">4Fe-4S</keyword>
<keyword evidence="3 9" id="KW-0819">tRNA processing</keyword>
<dbReference type="SFLD" id="SFLDF00284">
    <property type="entry name" value="tRNA_wybutosine-synthesizing"/>
    <property type="match status" value="1"/>
</dbReference>
<feature type="binding site" evidence="9">
    <location>
        <position position="76"/>
    </location>
    <ligand>
        <name>[4Fe-4S] cluster</name>
        <dbReference type="ChEBI" id="CHEBI:49883"/>
        <label>2</label>
        <note>4Fe-4S-S-AdoMet</note>
    </ligand>
</feature>
<evidence type="ECO:0000256" key="2">
    <source>
        <dbReference type="ARBA" id="ARBA00022691"/>
    </source>
</evidence>
<dbReference type="PANTHER" id="PTHR13930:SF0">
    <property type="entry name" value="S-ADENOSYL-L-METHIONINE-DEPENDENT TRNA 4-DEMETHYLWYOSINE SYNTHASE TYW1-RELATED"/>
    <property type="match status" value="1"/>
</dbReference>
<keyword evidence="4 9" id="KW-0479">Metal-binding</keyword>
<feature type="binding site" evidence="9">
    <location>
        <position position="47"/>
    </location>
    <ligand>
        <name>[4Fe-4S] cluster</name>
        <dbReference type="ChEBI" id="CHEBI:49883"/>
        <label>1</label>
    </ligand>
</feature>
<dbReference type="KEGG" id="mzh:Mzhil_0004"/>
<keyword evidence="7 9" id="KW-0456">Lyase</keyword>
<feature type="binding site" evidence="9">
    <location>
        <position position="73"/>
    </location>
    <ligand>
        <name>[4Fe-4S] cluster</name>
        <dbReference type="ChEBI" id="CHEBI:49883"/>
        <label>2</label>
        <note>4Fe-4S-S-AdoMet</note>
    </ligand>
</feature>
<comment type="catalytic activity">
    <reaction evidence="8 9">
        <text>N(1)-methylguanosine(37) in tRNA(Phe) + pyruvate + S-adenosyl-L-methionine = 4-demethylwyosine(37) in tRNA(Phe) + 5'-deoxyadenosine + L-methionine + CO2 + H2O</text>
        <dbReference type="Rhea" id="RHEA:36347"/>
        <dbReference type="Rhea" id="RHEA-COMP:10164"/>
        <dbReference type="Rhea" id="RHEA-COMP:10165"/>
        <dbReference type="ChEBI" id="CHEBI:15361"/>
        <dbReference type="ChEBI" id="CHEBI:15377"/>
        <dbReference type="ChEBI" id="CHEBI:16526"/>
        <dbReference type="ChEBI" id="CHEBI:17319"/>
        <dbReference type="ChEBI" id="CHEBI:57844"/>
        <dbReference type="ChEBI" id="CHEBI:59789"/>
        <dbReference type="ChEBI" id="CHEBI:64315"/>
        <dbReference type="ChEBI" id="CHEBI:73542"/>
        <dbReference type="EC" id="4.1.3.44"/>
    </reaction>
</comment>
<proteinExistence type="inferred from homology"/>
<accession>F7XMG2</accession>
<keyword evidence="6 9" id="KW-0411">Iron-sulfur</keyword>
<dbReference type="InterPro" id="IPR013785">
    <property type="entry name" value="Aldolase_TIM"/>
</dbReference>
<comment type="subunit">
    <text evidence="9">Monomer.</text>
</comment>
<feature type="binding site" evidence="9">
    <location>
        <position position="60"/>
    </location>
    <ligand>
        <name>[4Fe-4S] cluster</name>
        <dbReference type="ChEBI" id="CHEBI:49883"/>
        <label>1</label>
    </ligand>
</feature>
<dbReference type="EC" id="4.1.3.44" evidence="9"/>
<reference evidence="11" key="1">
    <citation type="submission" date="2010-07" db="EMBL/GenBank/DDBJ databases">
        <title>The complete genome of Methanosalsum zhilinae DSM 4017.</title>
        <authorList>
            <consortium name="US DOE Joint Genome Institute (JGI-PGF)"/>
            <person name="Lucas S."/>
            <person name="Copeland A."/>
            <person name="Lapidus A."/>
            <person name="Glavina del Rio T."/>
            <person name="Dalin E."/>
            <person name="Tice H."/>
            <person name="Bruce D."/>
            <person name="Goodwin L."/>
            <person name="Pitluck S."/>
            <person name="Kyrpides N."/>
            <person name="Mavromatis K."/>
            <person name="Ovchinnikova G."/>
            <person name="Daligault H."/>
            <person name="Detter J.C."/>
            <person name="Han C."/>
            <person name="Tapia R."/>
            <person name="Larimer F."/>
            <person name="Land M."/>
            <person name="Hauser L."/>
            <person name="Markowitz V."/>
            <person name="Cheng J.-F."/>
            <person name="Hugenholtz P."/>
            <person name="Woyke T."/>
            <person name="Wu D."/>
            <person name="Spring S."/>
            <person name="Schueler E."/>
            <person name="Brambilla E."/>
            <person name="Klenk H.-P."/>
            <person name="Eisen J.A."/>
        </authorList>
    </citation>
    <scope>NUCLEOTIDE SEQUENCE</scope>
    <source>
        <strain evidence="11">DSM 4017</strain>
    </source>
</reference>
<dbReference type="GO" id="GO:0008033">
    <property type="term" value="P:tRNA processing"/>
    <property type="evidence" value="ECO:0007669"/>
    <property type="project" value="UniProtKB-UniRule"/>
</dbReference>
<evidence type="ECO:0000259" key="10">
    <source>
        <dbReference type="PROSITE" id="PS51918"/>
    </source>
</evidence>
<dbReference type="SFLD" id="SFLDG01071">
    <property type="entry name" value="tRNA_wybutosine-synthesizing"/>
    <property type="match status" value="1"/>
</dbReference>
<evidence type="ECO:0000256" key="1">
    <source>
        <dbReference type="ARBA" id="ARBA00022485"/>
    </source>
</evidence>
<dbReference type="InterPro" id="IPR013917">
    <property type="entry name" value="tRNA_wybutosine-synth"/>
</dbReference>
<name>F7XMG2_METZD</name>
<dbReference type="PROSITE" id="PS51918">
    <property type="entry name" value="RADICAL_SAM"/>
    <property type="match status" value="1"/>
</dbReference>
<dbReference type="InterPro" id="IPR007197">
    <property type="entry name" value="rSAM"/>
</dbReference>
<dbReference type="OrthoDB" id="68499at2157"/>
<dbReference type="InterPro" id="IPR058240">
    <property type="entry name" value="rSAM_sf"/>
</dbReference>
<evidence type="ECO:0000256" key="8">
    <source>
        <dbReference type="ARBA" id="ARBA00049466"/>
    </source>
</evidence>
<sequence>MNYKEQIFNIPDFETLLKKQGYRSAGNHSAVKTCLWLGRSVKGEGSCYKSKFYGINSHQCMQMTPTMMCNQKCLHCWRPVEVDVRPPEKWDSPVEIVGSAIKSHKKLISGFGDSGKRELWMQANQPKHAAISLAGEPTLYPYLPELVDEFSRNGITTFVVTNGTNPEMVERINPTQLYMSLDAPDRETYNSVCSPRSSDYWENIKMSLEILGRKTERTAVRVTLIKGVNMFDPAGYARLLEMADPDFVELKAYMHLGFSRRRLPRDAMPSHDEVFSFAHKVANEMGYEIIDDVETSRVVLLSKSEQESYLF</sequence>
<protein>
    <recommendedName>
        <fullName evidence="9">S-adenosyl-L-methionine-dependent tRNA 4-demethylwyosine synthase</fullName>
        <ecNumber evidence="9">4.1.3.44</ecNumber>
    </recommendedName>
    <alternativeName>
        <fullName evidence="9">tRNA wyosine derivatives biosynthesis protein Taw1</fullName>
    </alternativeName>
</protein>
<gene>
    <name evidence="9" type="primary">taw1</name>
    <name evidence="11" type="ordered locus">Mzhil_0004</name>
</gene>
<feature type="binding site" evidence="9">
    <location>
        <position position="34"/>
    </location>
    <ligand>
        <name>[4Fe-4S] cluster</name>
        <dbReference type="ChEBI" id="CHEBI:49883"/>
        <label>1</label>
    </ligand>
</feature>
<dbReference type="AlphaFoldDB" id="F7XMG2"/>